<dbReference type="SMART" id="SM00053">
    <property type="entry name" value="DYNc"/>
    <property type="match status" value="1"/>
</dbReference>
<dbReference type="InterPro" id="IPR022812">
    <property type="entry name" value="Dynamin"/>
</dbReference>
<feature type="domain" description="GED" evidence="3">
    <location>
        <begin position="627"/>
        <end position="714"/>
    </location>
</feature>
<evidence type="ECO:0000259" key="3">
    <source>
        <dbReference type="PROSITE" id="PS51388"/>
    </source>
</evidence>
<evidence type="ECO:0000256" key="2">
    <source>
        <dbReference type="ARBA" id="ARBA00023134"/>
    </source>
</evidence>
<dbReference type="InterPro" id="IPR045063">
    <property type="entry name" value="Dynamin_N"/>
</dbReference>
<evidence type="ECO:0000256" key="1">
    <source>
        <dbReference type="ARBA" id="ARBA00022741"/>
    </source>
</evidence>
<dbReference type="Gene3D" id="1.20.120.1240">
    <property type="entry name" value="Dynamin, middle domain"/>
    <property type="match status" value="1"/>
</dbReference>
<protein>
    <submittedName>
        <fullName evidence="5">Uncharacterized protein</fullName>
    </submittedName>
</protein>
<comment type="caution">
    <text evidence="5">The sequence shown here is derived from an EMBL/GenBank/DDBJ whole genome shotgun (WGS) entry which is preliminary data.</text>
</comment>
<dbReference type="EMBL" id="CAJPDT010000035">
    <property type="protein sequence ID" value="CAF9924044.1"/>
    <property type="molecule type" value="Genomic_DNA"/>
</dbReference>
<keyword evidence="2" id="KW-0342">GTP-binding</keyword>
<keyword evidence="6" id="KW-1185">Reference proteome</keyword>
<dbReference type="AlphaFoldDB" id="A0A8H3FIG6"/>
<dbReference type="PANTHER" id="PTHR11566">
    <property type="entry name" value="DYNAMIN"/>
    <property type="match status" value="1"/>
</dbReference>
<proteinExistence type="predicted"/>
<dbReference type="GO" id="GO:0016559">
    <property type="term" value="P:peroxisome fission"/>
    <property type="evidence" value="ECO:0007669"/>
    <property type="project" value="TreeGrafter"/>
</dbReference>
<name>A0A8H3FIG6_9LECA</name>
<dbReference type="SUPFAM" id="SSF52540">
    <property type="entry name" value="P-loop containing nucleoside triphosphate hydrolases"/>
    <property type="match status" value="1"/>
</dbReference>
<dbReference type="FunFam" id="3.40.50.300:FF:001425">
    <property type="entry name" value="Dynamin GTPase, putative"/>
    <property type="match status" value="1"/>
</dbReference>
<dbReference type="PRINTS" id="PR00195">
    <property type="entry name" value="DYNAMIN"/>
</dbReference>
<accession>A0A8H3FIG6</accession>
<dbReference type="GO" id="GO:0000266">
    <property type="term" value="P:mitochondrial fission"/>
    <property type="evidence" value="ECO:0007669"/>
    <property type="project" value="TreeGrafter"/>
</dbReference>
<evidence type="ECO:0000259" key="4">
    <source>
        <dbReference type="PROSITE" id="PS51718"/>
    </source>
</evidence>
<dbReference type="GO" id="GO:0016020">
    <property type="term" value="C:membrane"/>
    <property type="evidence" value="ECO:0007669"/>
    <property type="project" value="TreeGrafter"/>
</dbReference>
<dbReference type="GO" id="GO:0008017">
    <property type="term" value="F:microtubule binding"/>
    <property type="evidence" value="ECO:0007669"/>
    <property type="project" value="TreeGrafter"/>
</dbReference>
<dbReference type="InterPro" id="IPR001401">
    <property type="entry name" value="Dynamin_GTPase"/>
</dbReference>
<evidence type="ECO:0000313" key="5">
    <source>
        <dbReference type="EMBL" id="CAF9924044.1"/>
    </source>
</evidence>
<feature type="domain" description="Dynamin-type G" evidence="4">
    <location>
        <begin position="30"/>
        <end position="319"/>
    </location>
</feature>
<organism evidence="5 6">
    <name type="scientific">Imshaugia aleurites</name>
    <dbReference type="NCBI Taxonomy" id="172621"/>
    <lineage>
        <taxon>Eukaryota</taxon>
        <taxon>Fungi</taxon>
        <taxon>Dikarya</taxon>
        <taxon>Ascomycota</taxon>
        <taxon>Pezizomycotina</taxon>
        <taxon>Lecanoromycetes</taxon>
        <taxon>OSLEUM clade</taxon>
        <taxon>Lecanoromycetidae</taxon>
        <taxon>Lecanorales</taxon>
        <taxon>Lecanorineae</taxon>
        <taxon>Parmeliaceae</taxon>
        <taxon>Imshaugia</taxon>
    </lineage>
</organism>
<dbReference type="PANTHER" id="PTHR11566:SF215">
    <property type="entry name" value="DYNAMIN GTPASE"/>
    <property type="match status" value="1"/>
</dbReference>
<dbReference type="Pfam" id="PF00350">
    <property type="entry name" value="Dynamin_N"/>
    <property type="match status" value="1"/>
</dbReference>
<dbReference type="GO" id="GO:0005739">
    <property type="term" value="C:mitochondrion"/>
    <property type="evidence" value="ECO:0007669"/>
    <property type="project" value="TreeGrafter"/>
</dbReference>
<dbReference type="Proteomes" id="UP000664534">
    <property type="component" value="Unassembled WGS sequence"/>
</dbReference>
<dbReference type="Pfam" id="PF01031">
    <property type="entry name" value="Dynamin_M"/>
    <property type="match status" value="1"/>
</dbReference>
<dbReference type="InterPro" id="IPR030381">
    <property type="entry name" value="G_DYNAMIN_dom"/>
</dbReference>
<evidence type="ECO:0000313" key="6">
    <source>
        <dbReference type="Proteomes" id="UP000664534"/>
    </source>
</evidence>
<dbReference type="GO" id="GO:0005874">
    <property type="term" value="C:microtubule"/>
    <property type="evidence" value="ECO:0007669"/>
    <property type="project" value="TreeGrafter"/>
</dbReference>
<dbReference type="OrthoDB" id="415706at2759"/>
<dbReference type="PROSITE" id="PS51718">
    <property type="entry name" value="G_DYNAMIN_2"/>
    <property type="match status" value="1"/>
</dbReference>
<dbReference type="GO" id="GO:0005525">
    <property type="term" value="F:GTP binding"/>
    <property type="evidence" value="ECO:0007669"/>
    <property type="project" value="InterPro"/>
</dbReference>
<keyword evidence="1" id="KW-0547">Nucleotide-binding</keyword>
<dbReference type="InterPro" id="IPR027417">
    <property type="entry name" value="P-loop_NTPase"/>
</dbReference>
<dbReference type="Gene3D" id="3.40.50.300">
    <property type="entry name" value="P-loop containing nucleotide triphosphate hydrolases"/>
    <property type="match status" value="1"/>
</dbReference>
<dbReference type="InterPro" id="IPR020850">
    <property type="entry name" value="GED_dom"/>
</dbReference>
<dbReference type="GO" id="GO:0006897">
    <property type="term" value="P:endocytosis"/>
    <property type="evidence" value="ECO:0007669"/>
    <property type="project" value="TreeGrafter"/>
</dbReference>
<gene>
    <name evidence="5" type="ORF">IMSHALPRED_006068</name>
</gene>
<dbReference type="PROSITE" id="PS51388">
    <property type="entry name" value="GED"/>
    <property type="match status" value="1"/>
</dbReference>
<reference evidence="5" key="1">
    <citation type="submission" date="2021-03" db="EMBL/GenBank/DDBJ databases">
        <authorList>
            <person name="Tagirdzhanova G."/>
        </authorList>
    </citation>
    <scope>NUCLEOTIDE SEQUENCE</scope>
</reference>
<dbReference type="InterPro" id="IPR000375">
    <property type="entry name" value="Dynamin_stalk"/>
</dbReference>
<dbReference type="GO" id="GO:0048312">
    <property type="term" value="P:intracellular distribution of mitochondria"/>
    <property type="evidence" value="ECO:0007669"/>
    <property type="project" value="TreeGrafter"/>
</dbReference>
<sequence length="714" mass="80029">MMDDSSAKSLADPVLLETIDKLFQYNIGECVSLPQLLVVGDQSSGKSSVLEGLTDLPFPRDSGLCTRFATHITIRRTTAKSVSVSIIPTANAHPDHAEKLKKYQKNLETLDQHMFAEILGEVHTLMGLKEVEISHEGANTFSDDVLEIEICGPKQQHLSVIDVPGIFRNTTEGLTTDSDMEAVRNMVTHYMKNTRSIILAVIPANVDIATQEISEKCDKNGQRTLGVLTKPDLVDKGAEPRVVDLVEGRSSKLKLGWSMVRNPGQSDLKDPTFDRHASEKNFFKSKEPWARLQKDRVGIESLQGHLREILTEMVKKEFPHVKSDINRKLNECKKHLESLGPCRETKDQQHEFLLNLATRFQNTTLLALAARYGADDIFDRIPALKLATAVVNRNTTFADDVSKTGHTVAFSQAFEVSEDNDDQTTLDSEDDDCEVSDEQSYTVQYTDTAPELIGILHEESEVPMPKAEDILQWLDGVYKSTRGFELGTSDASLLPNIWKKQSVNWRNLALSYVSDIVSLVHQFILALISAICEDQRVQSALKSILMDGLVDRYKKSIDHADFILTVERAGTLLTLNGYFTDNHEKCRQQRMKALMEKVKFTVKGYGDVVQLDAMLLTLTASNTDHTIHDLHDILKSYYEVARKRFVDVVCMQAVDYCLITGPAAPVKLFSPSFVSGLEANQLDRIAGEDLFTKRKREALKREIENLTNGKKILS</sequence>
<dbReference type="CDD" id="cd08771">
    <property type="entry name" value="DLP_1"/>
    <property type="match status" value="1"/>
</dbReference>
<dbReference type="GO" id="GO:0003924">
    <property type="term" value="F:GTPase activity"/>
    <property type="evidence" value="ECO:0007669"/>
    <property type="project" value="InterPro"/>
</dbReference>